<dbReference type="InterPro" id="IPR019396">
    <property type="entry name" value="TM_Fragile-X-F-assoc"/>
</dbReference>
<name>A0A023GNY2_AMBTT</name>
<evidence type="ECO:0000256" key="1">
    <source>
        <dbReference type="SAM" id="Phobius"/>
    </source>
</evidence>
<feature type="transmembrane region" description="Helical" evidence="1">
    <location>
        <begin position="101"/>
        <end position="124"/>
    </location>
</feature>
<dbReference type="EMBL" id="GBBM01000380">
    <property type="protein sequence ID" value="JAC35038.1"/>
    <property type="molecule type" value="mRNA"/>
</dbReference>
<organism evidence="2">
    <name type="scientific">Amblyomma triste</name>
    <name type="common">Neotropical tick</name>
    <dbReference type="NCBI Taxonomy" id="251400"/>
    <lineage>
        <taxon>Eukaryota</taxon>
        <taxon>Metazoa</taxon>
        <taxon>Ecdysozoa</taxon>
        <taxon>Arthropoda</taxon>
        <taxon>Chelicerata</taxon>
        <taxon>Arachnida</taxon>
        <taxon>Acari</taxon>
        <taxon>Parasitiformes</taxon>
        <taxon>Ixodida</taxon>
        <taxon>Ixodoidea</taxon>
        <taxon>Ixodidae</taxon>
        <taxon>Amblyomminae</taxon>
        <taxon>Amblyomma</taxon>
    </lineage>
</organism>
<accession>A0A023GNY2</accession>
<keyword evidence="1" id="KW-0812">Transmembrane</keyword>
<keyword evidence="1" id="KW-0472">Membrane</keyword>
<proteinExistence type="evidence at transcript level"/>
<feature type="transmembrane region" description="Helical" evidence="1">
    <location>
        <begin position="31"/>
        <end position="53"/>
    </location>
</feature>
<dbReference type="AlphaFoldDB" id="A0A023GNY2"/>
<feature type="transmembrane region" description="Helical" evidence="1">
    <location>
        <begin position="7"/>
        <end position="25"/>
    </location>
</feature>
<reference evidence="2" key="1">
    <citation type="submission" date="2014-03" db="EMBL/GenBank/DDBJ databases">
        <title>The sialotranscriptome of Amblyomma triste, Amblyomma parvum and Amblyomma cajennense ticks, uncovered by 454-based RNA-seq.</title>
        <authorList>
            <person name="Garcia G.R."/>
            <person name="Gardinassi L.G."/>
            <person name="Ribeiro J.M."/>
            <person name="Anatriello E."/>
            <person name="Ferreira B.R."/>
            <person name="Moreira H.N."/>
            <person name="Mafra C."/>
            <person name="Olegario M.M."/>
            <person name="Szabo P.J."/>
            <person name="Miranda-Santos I.K."/>
            <person name="Maruyama S.R."/>
        </authorList>
    </citation>
    <scope>NUCLEOTIDE SEQUENCE</scope>
    <source>
        <strain evidence="2">Mato Grasso do Sul</strain>
        <tissue evidence="2">Salivary glands</tissue>
    </source>
</reference>
<protein>
    <submittedName>
        <fullName evidence="2">Putative conserved plasma membrane protein</fullName>
    </submittedName>
</protein>
<feature type="transmembrane region" description="Helical" evidence="1">
    <location>
        <begin position="73"/>
        <end position="95"/>
    </location>
</feature>
<dbReference type="PANTHER" id="PTHR13568:SF4">
    <property type="entry name" value="TRANSMEMBRANE PROTEIN 60"/>
    <property type="match status" value="1"/>
</dbReference>
<dbReference type="Pfam" id="PF10269">
    <property type="entry name" value="Tmemb_185A"/>
    <property type="match status" value="1"/>
</dbReference>
<keyword evidence="1" id="KW-1133">Transmembrane helix</keyword>
<dbReference type="PANTHER" id="PTHR13568">
    <property type="entry name" value="FAM11A, B PROTEIN"/>
    <property type="match status" value="1"/>
</dbReference>
<sequence>MAVLHKVLLAWFLFTVFLVLLALRLDEKTDWNWFIVFVPMWAFDIKLFLYLTIRLMKSCKRRHDNSREIRRRLWALCCLLLKSAFQICLCTRLQYNSSFPWVFVALPLWILLLGVSCNVLVHLISQS</sequence>
<evidence type="ECO:0000313" key="2">
    <source>
        <dbReference type="EMBL" id="JAC35038.1"/>
    </source>
</evidence>